<dbReference type="EnsemblPlants" id="Zm00001eb344600_T006">
    <property type="protein sequence ID" value="Zm00001eb344600_P006"/>
    <property type="gene ID" value="Zm00001eb344600"/>
</dbReference>
<evidence type="ECO:0000313" key="3">
    <source>
        <dbReference type="Proteomes" id="UP000007305"/>
    </source>
</evidence>
<dbReference type="Proteomes" id="UP000007305">
    <property type="component" value="Chromosome 8"/>
</dbReference>
<evidence type="ECO:0000313" key="2">
    <source>
        <dbReference type="EnsemblPlants" id="Zm00001eb344600_P006"/>
    </source>
</evidence>
<reference evidence="3" key="1">
    <citation type="journal article" date="2009" name="Science">
        <title>The B73 maize genome: complexity, diversity, and dynamics.</title>
        <authorList>
            <person name="Schnable P.S."/>
            <person name="Ware D."/>
            <person name="Fulton R.S."/>
            <person name="Stein J.C."/>
            <person name="Wei F."/>
            <person name="Pasternak S."/>
            <person name="Liang C."/>
            <person name="Zhang J."/>
            <person name="Fulton L."/>
            <person name="Graves T.A."/>
            <person name="Minx P."/>
            <person name="Reily A.D."/>
            <person name="Courtney L."/>
            <person name="Kruchowski S.S."/>
            <person name="Tomlinson C."/>
            <person name="Strong C."/>
            <person name="Delehaunty K."/>
            <person name="Fronick C."/>
            <person name="Courtney B."/>
            <person name="Rock S.M."/>
            <person name="Belter E."/>
            <person name="Du F."/>
            <person name="Kim K."/>
            <person name="Abbott R.M."/>
            <person name="Cotton M."/>
            <person name="Levy A."/>
            <person name="Marchetto P."/>
            <person name="Ochoa K."/>
            <person name="Jackson S.M."/>
            <person name="Gillam B."/>
            <person name="Chen W."/>
            <person name="Yan L."/>
            <person name="Higginbotham J."/>
            <person name="Cardenas M."/>
            <person name="Waligorski J."/>
            <person name="Applebaum E."/>
            <person name="Phelps L."/>
            <person name="Falcone J."/>
            <person name="Kanchi K."/>
            <person name="Thane T."/>
            <person name="Scimone A."/>
            <person name="Thane N."/>
            <person name="Henke J."/>
            <person name="Wang T."/>
            <person name="Ruppert J."/>
            <person name="Shah N."/>
            <person name="Rotter K."/>
            <person name="Hodges J."/>
            <person name="Ingenthron E."/>
            <person name="Cordes M."/>
            <person name="Kohlberg S."/>
            <person name="Sgro J."/>
            <person name="Delgado B."/>
            <person name="Mead K."/>
            <person name="Chinwalla A."/>
            <person name="Leonard S."/>
            <person name="Crouse K."/>
            <person name="Collura K."/>
            <person name="Kudrna D."/>
            <person name="Currie J."/>
            <person name="He R."/>
            <person name="Angelova A."/>
            <person name="Rajasekar S."/>
            <person name="Mueller T."/>
            <person name="Lomeli R."/>
            <person name="Scara G."/>
            <person name="Ko A."/>
            <person name="Delaney K."/>
            <person name="Wissotski M."/>
            <person name="Lopez G."/>
            <person name="Campos D."/>
            <person name="Braidotti M."/>
            <person name="Ashley E."/>
            <person name="Golser W."/>
            <person name="Kim H."/>
            <person name="Lee S."/>
            <person name="Lin J."/>
            <person name="Dujmic Z."/>
            <person name="Kim W."/>
            <person name="Talag J."/>
            <person name="Zuccolo A."/>
            <person name="Fan C."/>
            <person name="Sebastian A."/>
            <person name="Kramer M."/>
            <person name="Spiegel L."/>
            <person name="Nascimento L."/>
            <person name="Zutavern T."/>
            <person name="Miller B."/>
            <person name="Ambroise C."/>
            <person name="Muller S."/>
            <person name="Spooner W."/>
            <person name="Narechania A."/>
            <person name="Ren L."/>
            <person name="Wei S."/>
            <person name="Kumari S."/>
            <person name="Faga B."/>
            <person name="Levy M.J."/>
            <person name="McMahan L."/>
            <person name="Van Buren P."/>
            <person name="Vaughn M.W."/>
            <person name="Ying K."/>
            <person name="Yeh C.-T."/>
            <person name="Emrich S.J."/>
            <person name="Jia Y."/>
            <person name="Kalyanaraman A."/>
            <person name="Hsia A.-P."/>
            <person name="Barbazuk W.B."/>
            <person name="Baucom R.S."/>
            <person name="Brutnell T.P."/>
            <person name="Carpita N.C."/>
            <person name="Chaparro C."/>
            <person name="Chia J.-M."/>
            <person name="Deragon J.-M."/>
            <person name="Estill J.C."/>
            <person name="Fu Y."/>
            <person name="Jeddeloh J.A."/>
            <person name="Han Y."/>
            <person name="Lee H."/>
            <person name="Li P."/>
            <person name="Lisch D.R."/>
            <person name="Liu S."/>
            <person name="Liu Z."/>
            <person name="Nagel D.H."/>
            <person name="McCann M.C."/>
            <person name="SanMiguel P."/>
            <person name="Myers A.M."/>
            <person name="Nettleton D."/>
            <person name="Nguyen J."/>
            <person name="Penning B.W."/>
            <person name="Ponnala L."/>
            <person name="Schneider K.L."/>
            <person name="Schwartz D.C."/>
            <person name="Sharma A."/>
            <person name="Soderlund C."/>
            <person name="Springer N.M."/>
            <person name="Sun Q."/>
            <person name="Wang H."/>
            <person name="Waterman M."/>
            <person name="Westerman R."/>
            <person name="Wolfgruber T.K."/>
            <person name="Yang L."/>
            <person name="Yu Y."/>
            <person name="Zhang L."/>
            <person name="Zhou S."/>
            <person name="Zhu Q."/>
            <person name="Bennetzen J.L."/>
            <person name="Dawe R.K."/>
            <person name="Jiang J."/>
            <person name="Jiang N."/>
            <person name="Presting G.G."/>
            <person name="Wessler S.R."/>
            <person name="Aluru S."/>
            <person name="Martienssen R.A."/>
            <person name="Clifton S.W."/>
            <person name="McCombie W.R."/>
            <person name="Wing R.A."/>
            <person name="Wilson R.K."/>
        </authorList>
    </citation>
    <scope>NUCLEOTIDE SEQUENCE [LARGE SCALE GENOMIC DNA]</scope>
    <source>
        <strain evidence="3">cv. B73</strain>
    </source>
</reference>
<feature type="region of interest" description="Disordered" evidence="1">
    <location>
        <begin position="31"/>
        <end position="56"/>
    </location>
</feature>
<reference evidence="2" key="2">
    <citation type="submission" date="2019-07" db="EMBL/GenBank/DDBJ databases">
        <authorList>
            <person name="Seetharam A."/>
            <person name="Woodhouse M."/>
            <person name="Cannon E."/>
        </authorList>
    </citation>
    <scope>NUCLEOTIDE SEQUENCE [LARGE SCALE GENOMIC DNA]</scope>
    <source>
        <strain evidence="2">cv. B73</strain>
    </source>
</reference>
<name>A0A804QNR7_MAIZE</name>
<evidence type="ECO:0007829" key="4">
    <source>
        <dbReference type="PeptideAtlas" id="A0A804QNR7"/>
    </source>
</evidence>
<accession>A0A804QNR7</accession>
<keyword evidence="4" id="KW-1267">Proteomics identification</keyword>
<sequence>MQKQDDALVQHFCDQVGVRRQVFKVWMHNNKHIGSGGRRQPPPHLPPPEGQQQPQQPQCIPCCHAWSECHCPDLIDSINGGLELQVTYSHGCCSAVAASTFQNLRIYKDFDS</sequence>
<organism evidence="2 3">
    <name type="scientific">Zea mays</name>
    <name type="common">Maize</name>
    <dbReference type="NCBI Taxonomy" id="4577"/>
    <lineage>
        <taxon>Eukaryota</taxon>
        <taxon>Viridiplantae</taxon>
        <taxon>Streptophyta</taxon>
        <taxon>Embryophyta</taxon>
        <taxon>Tracheophyta</taxon>
        <taxon>Spermatophyta</taxon>
        <taxon>Magnoliopsida</taxon>
        <taxon>Liliopsida</taxon>
        <taxon>Poales</taxon>
        <taxon>Poaceae</taxon>
        <taxon>PACMAD clade</taxon>
        <taxon>Panicoideae</taxon>
        <taxon>Andropogonodae</taxon>
        <taxon>Andropogoneae</taxon>
        <taxon>Tripsacinae</taxon>
        <taxon>Zea</taxon>
    </lineage>
</organism>
<feature type="compositionally biased region" description="Pro residues" evidence="1">
    <location>
        <begin position="40"/>
        <end position="49"/>
    </location>
</feature>
<protein>
    <submittedName>
        <fullName evidence="2">Uncharacterized protein</fullName>
    </submittedName>
</protein>
<dbReference type="AlphaFoldDB" id="A0A804QNR7"/>
<keyword evidence="3" id="KW-1185">Reference proteome</keyword>
<evidence type="ECO:0000256" key="1">
    <source>
        <dbReference type="SAM" id="MobiDB-lite"/>
    </source>
</evidence>
<gene>
    <name evidence="2" type="primary">LOC103635380</name>
</gene>
<reference evidence="2" key="3">
    <citation type="submission" date="2021-05" db="UniProtKB">
        <authorList>
            <consortium name="EnsemblPlants"/>
        </authorList>
    </citation>
    <scope>IDENTIFICATION</scope>
    <source>
        <strain evidence="2">cv. B73</strain>
    </source>
</reference>
<dbReference type="PANTHER" id="PTHR31948:SF167">
    <property type="entry name" value="ZINC-FINGER HOMEODOMAIN PROTEIN 6"/>
    <property type="match status" value="1"/>
</dbReference>
<dbReference type="OrthoDB" id="636896at2759"/>
<dbReference type="Gene3D" id="1.10.10.60">
    <property type="entry name" value="Homeodomain-like"/>
    <property type="match status" value="1"/>
</dbReference>
<dbReference type="PANTHER" id="PTHR31948">
    <property type="entry name" value="ZINC-FINGER HOMEODOMAIN PROTEIN 2"/>
    <property type="match status" value="1"/>
</dbReference>
<proteinExistence type="evidence at protein level"/>
<dbReference type="Gramene" id="Zm00001eb344600_T006">
    <property type="protein sequence ID" value="Zm00001eb344600_P006"/>
    <property type="gene ID" value="Zm00001eb344600"/>
</dbReference>